<accession>A0A0U1KTX7</accession>
<organism evidence="2 3">
    <name type="scientific">Sporomusa ovata</name>
    <dbReference type="NCBI Taxonomy" id="2378"/>
    <lineage>
        <taxon>Bacteria</taxon>
        <taxon>Bacillati</taxon>
        <taxon>Bacillota</taxon>
        <taxon>Negativicutes</taxon>
        <taxon>Selenomonadales</taxon>
        <taxon>Sporomusaceae</taxon>
        <taxon>Sporomusa</taxon>
    </lineage>
</organism>
<dbReference type="Proteomes" id="UP000049855">
    <property type="component" value="Unassembled WGS sequence"/>
</dbReference>
<dbReference type="EMBL" id="CTRP01000002">
    <property type="protein sequence ID" value="CQR70124.1"/>
    <property type="molecule type" value="Genomic_DNA"/>
</dbReference>
<reference evidence="3" key="1">
    <citation type="submission" date="2015-03" db="EMBL/GenBank/DDBJ databases">
        <authorList>
            <person name="Nijsse Bart"/>
        </authorList>
    </citation>
    <scope>NUCLEOTIDE SEQUENCE [LARGE SCALE GENOMIC DNA]</scope>
</reference>
<protein>
    <submittedName>
        <fullName evidence="2">Uncharacterized protein</fullName>
    </submittedName>
</protein>
<evidence type="ECO:0000313" key="3">
    <source>
        <dbReference type="Proteomes" id="UP000049855"/>
    </source>
</evidence>
<proteinExistence type="predicted"/>
<name>A0A0U1KTX7_9FIRM</name>
<dbReference type="AlphaFoldDB" id="A0A0U1KTX7"/>
<keyword evidence="3" id="KW-1185">Reference proteome</keyword>
<gene>
    <name evidence="2" type="ORF">SpAn4DRAFT_4636</name>
</gene>
<sequence>MDAGLFGAVATGAFEAGVDEPAISGACPPAGLAAGVPGAVANAGLAVGGGDPASGGAAKATNGMIKSNKPKMNRQKVVLW</sequence>
<feature type="region of interest" description="Disordered" evidence="1">
    <location>
        <begin position="50"/>
        <end position="80"/>
    </location>
</feature>
<evidence type="ECO:0000313" key="2">
    <source>
        <dbReference type="EMBL" id="CQR70124.1"/>
    </source>
</evidence>
<evidence type="ECO:0000256" key="1">
    <source>
        <dbReference type="SAM" id="MobiDB-lite"/>
    </source>
</evidence>